<dbReference type="EMBL" id="BGPR01035563">
    <property type="protein sequence ID" value="GBO10455.1"/>
    <property type="molecule type" value="Genomic_DNA"/>
</dbReference>
<evidence type="ECO:0000313" key="2">
    <source>
        <dbReference type="Proteomes" id="UP000499080"/>
    </source>
</evidence>
<name>A0A4Y2UBS3_ARAVE</name>
<gene>
    <name evidence="1" type="ORF">AVEN_47468_1</name>
</gene>
<sequence length="118" mass="13724">MQLLGKKEFEILQKTWRLDIFRLVSNWGKDIGENANGIKKEDPKEESNIEMETLTPALSWILRRTVVNSIEFRWLERGVAKPHRSERPTCVPRREQNGPGRIIPTFTGIGTMEKFRAC</sequence>
<accession>A0A4Y2UBS3</accession>
<comment type="caution">
    <text evidence="1">The sequence shown here is derived from an EMBL/GenBank/DDBJ whole genome shotgun (WGS) entry which is preliminary data.</text>
</comment>
<reference evidence="1 2" key="1">
    <citation type="journal article" date="2019" name="Sci. Rep.">
        <title>Orb-weaving spider Araneus ventricosus genome elucidates the spidroin gene catalogue.</title>
        <authorList>
            <person name="Kono N."/>
            <person name="Nakamura H."/>
            <person name="Ohtoshi R."/>
            <person name="Moran D.A.P."/>
            <person name="Shinohara A."/>
            <person name="Yoshida Y."/>
            <person name="Fujiwara M."/>
            <person name="Mori M."/>
            <person name="Tomita M."/>
            <person name="Arakawa K."/>
        </authorList>
    </citation>
    <scope>NUCLEOTIDE SEQUENCE [LARGE SCALE GENOMIC DNA]</scope>
</reference>
<keyword evidence="2" id="KW-1185">Reference proteome</keyword>
<protein>
    <submittedName>
        <fullName evidence="1">Uncharacterized protein</fullName>
    </submittedName>
</protein>
<dbReference type="AlphaFoldDB" id="A0A4Y2UBS3"/>
<evidence type="ECO:0000313" key="1">
    <source>
        <dbReference type="EMBL" id="GBO10455.1"/>
    </source>
</evidence>
<dbReference type="Proteomes" id="UP000499080">
    <property type="component" value="Unassembled WGS sequence"/>
</dbReference>
<organism evidence="1 2">
    <name type="scientific">Araneus ventricosus</name>
    <name type="common">Orbweaver spider</name>
    <name type="synonym">Epeira ventricosa</name>
    <dbReference type="NCBI Taxonomy" id="182803"/>
    <lineage>
        <taxon>Eukaryota</taxon>
        <taxon>Metazoa</taxon>
        <taxon>Ecdysozoa</taxon>
        <taxon>Arthropoda</taxon>
        <taxon>Chelicerata</taxon>
        <taxon>Arachnida</taxon>
        <taxon>Araneae</taxon>
        <taxon>Araneomorphae</taxon>
        <taxon>Entelegynae</taxon>
        <taxon>Araneoidea</taxon>
        <taxon>Araneidae</taxon>
        <taxon>Araneus</taxon>
    </lineage>
</organism>
<proteinExistence type="predicted"/>